<feature type="transmembrane region" description="Helical" evidence="1">
    <location>
        <begin position="127"/>
        <end position="155"/>
    </location>
</feature>
<evidence type="ECO:0000256" key="1">
    <source>
        <dbReference type="SAM" id="Phobius"/>
    </source>
</evidence>
<feature type="signal peptide" evidence="2">
    <location>
        <begin position="1"/>
        <end position="21"/>
    </location>
</feature>
<organism evidence="3">
    <name type="scientific">Enoplochiton echinatus</name>
    <dbReference type="NCBI Taxonomy" id="3244015"/>
    <lineage>
        <taxon>Eukaryota</taxon>
        <taxon>Metazoa</taxon>
        <taxon>Spiralia</taxon>
        <taxon>Lophotrochozoa</taxon>
        <taxon>Mollusca</taxon>
        <taxon>Polyplacophora</taxon>
        <taxon>Neoloricata</taxon>
        <taxon>Chitonida</taxon>
        <taxon>Chitonina</taxon>
        <taxon>Chitonidae</taxon>
        <taxon>Acanthopleurinae</taxon>
        <taxon>Enoplochiton</taxon>
    </lineage>
</organism>
<feature type="transmembrane region" description="Helical" evidence="1">
    <location>
        <begin position="84"/>
        <end position="107"/>
    </location>
</feature>
<reference evidence="3" key="1">
    <citation type="journal article" date="2020" name="BMC Evol. Biol.">
        <title>A mitogenomic phylogeny of chitons (Mollusca: Polyplacophora).</title>
        <authorList>
            <person name="Irisarri I."/>
            <person name="Uribe J.E."/>
            <person name="Eernisse D.J."/>
            <person name="Zardoya R."/>
        </authorList>
    </citation>
    <scope>NUCLEOTIDE SEQUENCE</scope>
</reference>
<proteinExistence type="predicted"/>
<feature type="transmembrane region" description="Helical" evidence="1">
    <location>
        <begin position="48"/>
        <end position="72"/>
    </location>
</feature>
<keyword evidence="1" id="KW-0472">Membrane</keyword>
<keyword evidence="1" id="KW-0812">Transmembrane</keyword>
<keyword evidence="1" id="KW-1133">Transmembrane helix</keyword>
<keyword evidence="2" id="KW-0732">Signal</keyword>
<feature type="chain" id="PRO_5026235575" evidence="2">
    <location>
        <begin position="22"/>
        <end position="165"/>
    </location>
</feature>
<keyword evidence="3" id="KW-0496">Mitochondrion</keyword>
<name>A0A6H1PGF9_9MOLL</name>
<evidence type="ECO:0000256" key="2">
    <source>
        <dbReference type="SAM" id="SignalP"/>
    </source>
</evidence>
<gene>
    <name evidence="3" type="primary">ND6</name>
</gene>
<accession>A0A6H1PGF9</accession>
<evidence type="ECO:0000313" key="3">
    <source>
        <dbReference type="EMBL" id="QIZ12673.1"/>
    </source>
</evidence>
<protein>
    <submittedName>
        <fullName evidence="3">NADH dehydrogenase subunit 6</fullName>
    </submittedName>
</protein>
<geneLocation type="mitochondrion" evidence="3"/>
<dbReference type="EMBL" id="MN864062">
    <property type="protein sequence ID" value="QIZ12673.1"/>
    <property type="molecule type" value="Genomic_DNA"/>
</dbReference>
<dbReference type="AlphaFoldDB" id="A0A6H1PGF9"/>
<sequence length="165" mass="18556">MTMMLLFSLVLSGSFILPLVSEPLSMGCLILFNSLIMSVCIFFEGGSWFGFILFLIYIGGLLVMFAYVTALTPNLIFKQGYLKISFCLMYFLWVTVFLQSEVVGVMYSLEKLDFPIMVEYHKLGASLFSFFSFMSIVGLALILLFVLLCVVKICYKGGGALRPFK</sequence>